<dbReference type="OrthoDB" id="4828144at2"/>
<comment type="caution">
    <text evidence="2">The sequence shown here is derived from an EMBL/GenBank/DDBJ whole genome shotgun (WGS) entry which is preliminary data.</text>
</comment>
<dbReference type="GO" id="GO:0003677">
    <property type="term" value="F:DNA binding"/>
    <property type="evidence" value="ECO:0007669"/>
    <property type="project" value="UniProtKB-KW"/>
</dbReference>
<keyword evidence="3" id="KW-1185">Reference proteome</keyword>
<feature type="domain" description="DUF1918" evidence="1">
    <location>
        <begin position="1"/>
        <end position="58"/>
    </location>
</feature>
<name>A0A101JB06_9ACTN</name>
<reference evidence="2 3" key="1">
    <citation type="submission" date="2015-10" db="EMBL/GenBank/DDBJ databases">
        <authorList>
            <person name="Gilbert D.G."/>
        </authorList>
    </citation>
    <scope>NUCLEOTIDE SEQUENCE [LARGE SCALE GENOMIC DNA]</scope>
    <source>
        <strain evidence="2 3">NRRL B-16712</strain>
    </source>
</reference>
<evidence type="ECO:0000313" key="3">
    <source>
        <dbReference type="Proteomes" id="UP000053244"/>
    </source>
</evidence>
<dbReference type="InterPro" id="IPR015035">
    <property type="entry name" value="DUF1918"/>
</dbReference>
<accession>A0A101JB06</accession>
<evidence type="ECO:0000313" key="2">
    <source>
        <dbReference type="EMBL" id="KUL23462.1"/>
    </source>
</evidence>
<keyword evidence="2" id="KW-0238">DNA-binding</keyword>
<dbReference type="AlphaFoldDB" id="A0A101JB06"/>
<dbReference type="SUPFAM" id="SSF50118">
    <property type="entry name" value="Cell growth inhibitor/plasmid maintenance toxic component"/>
    <property type="match status" value="1"/>
</dbReference>
<dbReference type="RefSeq" id="WP_067706045.1">
    <property type="nucleotide sequence ID" value="NZ_LLZH01000331.1"/>
</dbReference>
<proteinExistence type="predicted"/>
<dbReference type="Gene3D" id="2.30.30.440">
    <property type="entry name" value="Domain of unknown function DUF1918"/>
    <property type="match status" value="1"/>
</dbReference>
<organism evidence="2 3">
    <name type="scientific">Actinoplanes awajinensis subsp. mycoplanecinus</name>
    <dbReference type="NCBI Taxonomy" id="135947"/>
    <lineage>
        <taxon>Bacteria</taxon>
        <taxon>Bacillati</taxon>
        <taxon>Actinomycetota</taxon>
        <taxon>Actinomycetes</taxon>
        <taxon>Micromonosporales</taxon>
        <taxon>Micromonosporaceae</taxon>
        <taxon>Actinoplanes</taxon>
    </lineage>
</organism>
<sequence>MQARINDHIVVEGTHLGLERRIGIIVGIDHPDGSPPYRVHWLDNGRTTLFFPGPEAHIAPAHGSPVGPGR</sequence>
<dbReference type="EMBL" id="LLZH01000331">
    <property type="protein sequence ID" value="KUL23462.1"/>
    <property type="molecule type" value="Genomic_DNA"/>
</dbReference>
<dbReference type="Proteomes" id="UP000053244">
    <property type="component" value="Unassembled WGS sequence"/>
</dbReference>
<gene>
    <name evidence="2" type="ORF">ADL15_45615</name>
</gene>
<dbReference type="Pfam" id="PF08940">
    <property type="entry name" value="DUF1918"/>
    <property type="match status" value="1"/>
</dbReference>
<evidence type="ECO:0000259" key="1">
    <source>
        <dbReference type="Pfam" id="PF08940"/>
    </source>
</evidence>
<protein>
    <submittedName>
        <fullName evidence="2">DNA-binding protein</fullName>
    </submittedName>
</protein>